<proteinExistence type="predicted"/>
<dbReference type="Pfam" id="PF13116">
    <property type="entry name" value="YhdP"/>
    <property type="match status" value="2"/>
</dbReference>
<feature type="domain" description="YhdP central" evidence="1">
    <location>
        <begin position="122"/>
        <end position="395"/>
    </location>
</feature>
<accession>A0A1W1ECU8</accession>
<sequence>MAIGKYEIHGLYIKLDKKLILKSDKIILPEKKEKASFKSIDKGFSRIKNIFTFFDYIELSEVNFKNNKFRFIYTKNILYLHGNDYEIAGNIRRVGKTLVADVSLFNIEKYNVSIRGKFKYFLDKDRLETEGSFDASNISGNFAAFKADNKISFAINSGEFNELKTLTDMLPLKDKLKQWIAYNVEGEKYLLHSFIGKAKIDKSGLKIDFGSLRGNATLKNVLIKYNKNLKPVHAKELAITYKNSALYFDLKEPRYKGRNLDGSKVSILNIGKGKKPILHVDLHVKSAIDKVVHNILKEYKLNIPFELHNAKAIADINLTIPLVKKHKTDVVVDIDLPKGTVYANKVVKLAVQSGNVHYKTGIVTLKNIVLKDKAYAGNVNGKVYIKRKKADLDFKIKRVQLSDKKQTYFEIKNRDVKIKFDYAKHILDIPTLNIRLIRSDKEFIVKLLNLNTLNPYIKKIPITVDGGKLDISTKDFKKYKFSGTLKRNACFFYDNDVCHTIIKCNGEVSEKSFIFSAFNKRLYIDMSKSSVDVNNLNIDIKALFTEMGKKENKKNRKISKSFVIRGKNSKVRYENHTLLTDNYKINVSANGDIKAVGNLGKDKVEFNKKGDSVYIEAIRIKDKLLHPLIDFDGLKRGSYTFKSRGDPNKTMYGEVLIEGGVMSGFKAYNNTLALLNTLPALATFSKPGYSDEGFHIKKGIAKYRKIGDKIYFDSIHIEGDSADIVGKGMIDLENNTINMKMAILTARELGKVVGSIPVVGYILMGEDKSMTVGLKIEGSLSKPIVETSAAKELLSLPFDIIKRTFKVEKKTIRRDKEVIEKIIDSNRTKIFNRLAP</sequence>
<feature type="domain" description="YhdP central" evidence="1">
    <location>
        <begin position="528"/>
        <end position="785"/>
    </location>
</feature>
<evidence type="ECO:0000313" key="2">
    <source>
        <dbReference type="EMBL" id="SFZ97836.1"/>
    </source>
</evidence>
<gene>
    <name evidence="2" type="ORF">MNB_SV-5-1099</name>
</gene>
<organism evidence="2">
    <name type="scientific">hydrothermal vent metagenome</name>
    <dbReference type="NCBI Taxonomy" id="652676"/>
    <lineage>
        <taxon>unclassified sequences</taxon>
        <taxon>metagenomes</taxon>
        <taxon>ecological metagenomes</taxon>
    </lineage>
</organism>
<name>A0A1W1ECU8_9ZZZZ</name>
<dbReference type="EMBL" id="FPKX01000022">
    <property type="protein sequence ID" value="SFZ97836.1"/>
    <property type="molecule type" value="Genomic_DNA"/>
</dbReference>
<evidence type="ECO:0000259" key="1">
    <source>
        <dbReference type="Pfam" id="PF13116"/>
    </source>
</evidence>
<dbReference type="InterPro" id="IPR025263">
    <property type="entry name" value="YhdP_central"/>
</dbReference>
<dbReference type="AlphaFoldDB" id="A0A1W1ECU8"/>
<protein>
    <submittedName>
        <fullName evidence="2">Putative periplasmic protein</fullName>
    </submittedName>
</protein>
<reference evidence="2" key="1">
    <citation type="submission" date="2016-10" db="EMBL/GenBank/DDBJ databases">
        <authorList>
            <person name="de Groot N.N."/>
        </authorList>
    </citation>
    <scope>NUCLEOTIDE SEQUENCE</scope>
</reference>